<dbReference type="PANTHER" id="PTHR43626">
    <property type="entry name" value="ACYL-COA N-ACYLTRANSFERASE"/>
    <property type="match status" value="1"/>
</dbReference>
<keyword evidence="1 4" id="KW-0808">Transferase</keyword>
<reference evidence="5" key="1">
    <citation type="journal article" date="2019" name="Int. J. Syst. Evol. Microbiol.">
        <title>The Global Catalogue of Microorganisms (GCM) 10K type strain sequencing project: providing services to taxonomists for standard genome sequencing and annotation.</title>
        <authorList>
            <consortium name="The Broad Institute Genomics Platform"/>
            <consortium name="The Broad Institute Genome Sequencing Center for Infectious Disease"/>
            <person name="Wu L."/>
            <person name="Ma J."/>
        </authorList>
    </citation>
    <scope>NUCLEOTIDE SEQUENCE [LARGE SCALE GENOMIC DNA]</scope>
    <source>
        <strain evidence="5">KCTC 42953</strain>
    </source>
</reference>
<feature type="domain" description="N-acetyltransferase" evidence="3">
    <location>
        <begin position="5"/>
        <end position="139"/>
    </location>
</feature>
<keyword evidence="5" id="KW-1185">Reference proteome</keyword>
<dbReference type="InterPro" id="IPR016181">
    <property type="entry name" value="Acyl_CoA_acyltransferase"/>
</dbReference>
<dbReference type="SUPFAM" id="SSF55729">
    <property type="entry name" value="Acyl-CoA N-acyltransferases (Nat)"/>
    <property type="match status" value="1"/>
</dbReference>
<evidence type="ECO:0000256" key="1">
    <source>
        <dbReference type="ARBA" id="ARBA00022679"/>
    </source>
</evidence>
<comment type="caution">
    <text evidence="4">The sequence shown here is derived from an EMBL/GenBank/DDBJ whole genome shotgun (WGS) entry which is preliminary data.</text>
</comment>
<dbReference type="GO" id="GO:0016746">
    <property type="term" value="F:acyltransferase activity"/>
    <property type="evidence" value="ECO:0007669"/>
    <property type="project" value="UniProtKB-KW"/>
</dbReference>
<dbReference type="CDD" id="cd04301">
    <property type="entry name" value="NAT_SF"/>
    <property type="match status" value="1"/>
</dbReference>
<proteinExistence type="predicted"/>
<accession>A0ABV7J4H7</accession>
<evidence type="ECO:0000256" key="2">
    <source>
        <dbReference type="ARBA" id="ARBA00023315"/>
    </source>
</evidence>
<name>A0ABV7J4H7_9GAMM</name>
<evidence type="ECO:0000259" key="3">
    <source>
        <dbReference type="PROSITE" id="PS51186"/>
    </source>
</evidence>
<protein>
    <submittedName>
        <fullName evidence="4">GNAT family N-acetyltransferase</fullName>
        <ecNumber evidence="4">2.3.-.-</ecNumber>
    </submittedName>
</protein>
<evidence type="ECO:0000313" key="4">
    <source>
        <dbReference type="EMBL" id="MFC3192964.1"/>
    </source>
</evidence>
<organism evidence="4 5">
    <name type="scientific">Marinicella sediminis</name>
    <dbReference type="NCBI Taxonomy" id="1792834"/>
    <lineage>
        <taxon>Bacteria</taxon>
        <taxon>Pseudomonadati</taxon>
        <taxon>Pseudomonadota</taxon>
        <taxon>Gammaproteobacteria</taxon>
        <taxon>Lysobacterales</taxon>
        <taxon>Marinicellaceae</taxon>
        <taxon>Marinicella</taxon>
    </lineage>
</organism>
<dbReference type="InterPro" id="IPR000182">
    <property type="entry name" value="GNAT_dom"/>
</dbReference>
<evidence type="ECO:0000313" key="5">
    <source>
        <dbReference type="Proteomes" id="UP001595533"/>
    </source>
</evidence>
<dbReference type="PROSITE" id="PS51186">
    <property type="entry name" value="GNAT"/>
    <property type="match status" value="1"/>
</dbReference>
<keyword evidence="2 4" id="KW-0012">Acyltransferase</keyword>
<dbReference type="PANTHER" id="PTHR43626:SF4">
    <property type="entry name" value="GCN5-RELATED N-ACETYLTRANSFERASE 2, CHLOROPLASTIC"/>
    <property type="match status" value="1"/>
</dbReference>
<dbReference type="Proteomes" id="UP001595533">
    <property type="component" value="Unassembled WGS sequence"/>
</dbReference>
<sequence length="141" mass="15498">MNRKVTVNTLRNEHLTQAWEVWLTAGWNDDFGLSLSEFITSWQASPVKQGVFFADQLVGIARANTDGVLYAMIHDVVVSPDHRSQGLGKQLVTGLVDALRAKGIRSIQLMAAQGQARFYQGLGFVRRPEGGPGMTLADRAE</sequence>
<dbReference type="RefSeq" id="WP_157892601.1">
    <property type="nucleotide sequence ID" value="NZ_JBHRTS010000001.1"/>
</dbReference>
<dbReference type="Gene3D" id="3.40.630.30">
    <property type="match status" value="1"/>
</dbReference>
<dbReference type="EMBL" id="JBHRTS010000001">
    <property type="protein sequence ID" value="MFC3192964.1"/>
    <property type="molecule type" value="Genomic_DNA"/>
</dbReference>
<dbReference type="EC" id="2.3.-.-" evidence="4"/>
<dbReference type="Pfam" id="PF00583">
    <property type="entry name" value="Acetyltransf_1"/>
    <property type="match status" value="1"/>
</dbReference>
<gene>
    <name evidence="4" type="ORF">ACFODZ_01795</name>
</gene>
<dbReference type="InterPro" id="IPR045039">
    <property type="entry name" value="NSI-like"/>
</dbReference>